<dbReference type="KEGG" id="tcn:H9L16_07740"/>
<dbReference type="EMBL" id="CP060719">
    <property type="protein sequence ID" value="QNN71421.1"/>
    <property type="molecule type" value="Genomic_DNA"/>
</dbReference>
<feature type="compositionally biased region" description="Polar residues" evidence="1">
    <location>
        <begin position="72"/>
        <end position="88"/>
    </location>
</feature>
<dbReference type="RefSeq" id="WP_187553934.1">
    <property type="nucleotide sequence ID" value="NZ_BMZL01000002.1"/>
</dbReference>
<dbReference type="AlphaFoldDB" id="A0A7G9SU96"/>
<feature type="signal peptide" evidence="2">
    <location>
        <begin position="1"/>
        <end position="22"/>
    </location>
</feature>
<evidence type="ECO:0000256" key="2">
    <source>
        <dbReference type="SAM" id="SignalP"/>
    </source>
</evidence>
<keyword evidence="5" id="KW-1185">Reference proteome</keyword>
<gene>
    <name evidence="4" type="ORF">H9L16_07740</name>
</gene>
<keyword evidence="2" id="KW-0732">Signal</keyword>
<evidence type="ECO:0000313" key="5">
    <source>
        <dbReference type="Proteomes" id="UP000515804"/>
    </source>
</evidence>
<sequence length="128" mass="13792">MHATRTVAAALALLLAAAPTLAQQQRVYQWKDAKGVTHYADLPPTQAHKSRDIDNKGNTPEIATVKPVENEQCANSRSNLTRLQTNQAVGVDTNGDGKSDRNLSSDERASQIELNQAAIKAYCPAAKP</sequence>
<dbReference type="InterPro" id="IPR025392">
    <property type="entry name" value="DUF4124"/>
</dbReference>
<evidence type="ECO:0000313" key="4">
    <source>
        <dbReference type="EMBL" id="QNN71421.1"/>
    </source>
</evidence>
<feature type="region of interest" description="Disordered" evidence="1">
    <location>
        <begin position="40"/>
        <end position="106"/>
    </location>
</feature>
<proteinExistence type="predicted"/>
<organism evidence="4 5">
    <name type="scientific">Thermomonas carbonis</name>
    <dbReference type="NCBI Taxonomy" id="1463158"/>
    <lineage>
        <taxon>Bacteria</taxon>
        <taxon>Pseudomonadati</taxon>
        <taxon>Pseudomonadota</taxon>
        <taxon>Gammaproteobacteria</taxon>
        <taxon>Lysobacterales</taxon>
        <taxon>Lysobacteraceae</taxon>
        <taxon>Thermomonas</taxon>
    </lineage>
</organism>
<feature type="compositionally biased region" description="Basic and acidic residues" evidence="1">
    <location>
        <begin position="95"/>
        <end position="106"/>
    </location>
</feature>
<dbReference type="Proteomes" id="UP000515804">
    <property type="component" value="Chromosome"/>
</dbReference>
<feature type="chain" id="PRO_5028973116" evidence="2">
    <location>
        <begin position="23"/>
        <end position="128"/>
    </location>
</feature>
<dbReference type="Pfam" id="PF13511">
    <property type="entry name" value="DUF4124"/>
    <property type="match status" value="1"/>
</dbReference>
<name>A0A7G9SU96_9GAMM</name>
<evidence type="ECO:0000259" key="3">
    <source>
        <dbReference type="Pfam" id="PF13511"/>
    </source>
</evidence>
<feature type="domain" description="DUF4124" evidence="3">
    <location>
        <begin position="14"/>
        <end position="54"/>
    </location>
</feature>
<protein>
    <submittedName>
        <fullName evidence="4">DUF4124 domain-containing protein</fullName>
    </submittedName>
</protein>
<evidence type="ECO:0000256" key="1">
    <source>
        <dbReference type="SAM" id="MobiDB-lite"/>
    </source>
</evidence>
<accession>A0A7G9SU96</accession>
<reference evidence="4 5" key="1">
    <citation type="submission" date="2020-08" db="EMBL/GenBank/DDBJ databases">
        <title>Genome sequence of Thermomonas carbonis KCTC 42013T.</title>
        <authorList>
            <person name="Hyun D.-W."/>
            <person name="Bae J.-W."/>
        </authorList>
    </citation>
    <scope>NUCLEOTIDE SEQUENCE [LARGE SCALE GENOMIC DNA]</scope>
    <source>
        <strain evidence="4 5">KCTC 42013</strain>
    </source>
</reference>